<dbReference type="Proteomes" id="UP000262621">
    <property type="component" value="Unassembled WGS sequence"/>
</dbReference>
<gene>
    <name evidence="5" type="ORF">D0Q02_30495</name>
</gene>
<dbReference type="InterPro" id="IPR039994">
    <property type="entry name" value="NO66-like"/>
</dbReference>
<organism evidence="5 6">
    <name type="scientific">Micromonospora craniellae</name>
    <dbReference type="NCBI Taxonomy" id="2294034"/>
    <lineage>
        <taxon>Bacteria</taxon>
        <taxon>Bacillati</taxon>
        <taxon>Actinomycetota</taxon>
        <taxon>Actinomycetes</taxon>
        <taxon>Micromonosporales</taxon>
        <taxon>Micromonosporaceae</taxon>
        <taxon>Micromonospora</taxon>
    </lineage>
</organism>
<dbReference type="Gene3D" id="2.60.120.650">
    <property type="entry name" value="Cupin"/>
    <property type="match status" value="1"/>
</dbReference>
<dbReference type="PANTHER" id="PTHR13096:SF9">
    <property type="entry name" value="BIFUNCTIONAL LYSINE-SPECIFIC DEMETHYLASE AND HISTIDYL-HYDROXYLASE"/>
    <property type="match status" value="1"/>
</dbReference>
<name>A0A372FQD7_9ACTN</name>
<evidence type="ECO:0000256" key="1">
    <source>
        <dbReference type="ARBA" id="ARBA00001954"/>
    </source>
</evidence>
<evidence type="ECO:0000313" key="6">
    <source>
        <dbReference type="Proteomes" id="UP000262621"/>
    </source>
</evidence>
<evidence type="ECO:0000256" key="3">
    <source>
        <dbReference type="ARBA" id="ARBA00023004"/>
    </source>
</evidence>
<protein>
    <recommendedName>
        <fullName evidence="4">JmjC domain-containing protein</fullName>
    </recommendedName>
</protein>
<dbReference type="GO" id="GO:0051864">
    <property type="term" value="F:histone H3K36 demethylase activity"/>
    <property type="evidence" value="ECO:0007669"/>
    <property type="project" value="TreeGrafter"/>
</dbReference>
<dbReference type="PANTHER" id="PTHR13096">
    <property type="entry name" value="MINA53 MYC INDUCED NUCLEAR ANTIGEN"/>
    <property type="match status" value="1"/>
</dbReference>
<dbReference type="InterPro" id="IPR003347">
    <property type="entry name" value="JmjC_dom"/>
</dbReference>
<keyword evidence="6" id="KW-1185">Reference proteome</keyword>
<evidence type="ECO:0000259" key="4">
    <source>
        <dbReference type="PROSITE" id="PS51184"/>
    </source>
</evidence>
<accession>A0A372FQD7</accession>
<keyword evidence="3" id="KW-0408">Iron</keyword>
<dbReference type="Pfam" id="PF08007">
    <property type="entry name" value="JmjC_2"/>
    <property type="match status" value="1"/>
</dbReference>
<comment type="caution">
    <text evidence="5">The sequence shown here is derived from an EMBL/GenBank/DDBJ whole genome shotgun (WGS) entry which is preliminary data.</text>
</comment>
<evidence type="ECO:0000256" key="2">
    <source>
        <dbReference type="ARBA" id="ARBA00022723"/>
    </source>
</evidence>
<reference evidence="5 6" key="1">
    <citation type="submission" date="2018-08" db="EMBL/GenBank/DDBJ databases">
        <title>Verrucosispora craniellae sp. nov., isolated from a marine sponge in the South China Sea.</title>
        <authorList>
            <person name="Li L."/>
            <person name="Lin H.W."/>
        </authorList>
    </citation>
    <scope>NUCLEOTIDE SEQUENCE [LARGE SCALE GENOMIC DNA]</scope>
    <source>
        <strain evidence="5 6">LHW63014</strain>
    </source>
</reference>
<dbReference type="EMBL" id="QVFU01000107">
    <property type="protein sequence ID" value="RFS40492.1"/>
    <property type="molecule type" value="Genomic_DNA"/>
</dbReference>
<dbReference type="GO" id="GO:0032453">
    <property type="term" value="F:histone H3K4 demethylase activity"/>
    <property type="evidence" value="ECO:0007669"/>
    <property type="project" value="TreeGrafter"/>
</dbReference>
<sequence>MLLGSEAAHDLVAAWPDRPYTLTLPGDSPIGRVISAQTIRGFLDTGCAPSAYVNVFHRGEGLHPARYSSDDRVLPASAQVLLDKGCTFQLRELNRWHPPLGVFCAGIQAETGCAGYVTAFITPPGHQGLDYHWDQYLSIVVQLEGSKTWELWKPRVDAPYRDHSMSTDLWQDEWVAQWMQAGPDYEFELTVGDVLVLPRGWVHNPHSRNASEASVHLTFVLKERVPQWVAERLIGSAINDVRFRTVIPPSGLDPAQMPETIKGVRALVIDYLNGLNVEEMVPALRHAAEKEMSHATL</sequence>
<feature type="domain" description="JmjC" evidence="4">
    <location>
        <begin position="63"/>
        <end position="240"/>
    </location>
</feature>
<dbReference type="AlphaFoldDB" id="A0A372FQD7"/>
<dbReference type="GO" id="GO:0046872">
    <property type="term" value="F:metal ion binding"/>
    <property type="evidence" value="ECO:0007669"/>
    <property type="project" value="UniProtKB-KW"/>
</dbReference>
<dbReference type="PROSITE" id="PS51184">
    <property type="entry name" value="JMJC"/>
    <property type="match status" value="1"/>
</dbReference>
<keyword evidence="2" id="KW-0479">Metal-binding</keyword>
<dbReference type="OrthoDB" id="9764016at2"/>
<evidence type="ECO:0000313" key="5">
    <source>
        <dbReference type="EMBL" id="RFS40492.1"/>
    </source>
</evidence>
<dbReference type="SUPFAM" id="SSF51197">
    <property type="entry name" value="Clavaminate synthase-like"/>
    <property type="match status" value="1"/>
</dbReference>
<comment type="cofactor">
    <cofactor evidence="1">
        <name>Fe(2+)</name>
        <dbReference type="ChEBI" id="CHEBI:29033"/>
    </cofactor>
</comment>
<proteinExistence type="predicted"/>